<dbReference type="EMBL" id="NGAF01000004">
    <property type="protein sequence ID" value="OXR45379.1"/>
    <property type="molecule type" value="Genomic_DNA"/>
</dbReference>
<sequence>MLDLSPRIGGLLDSGSAPVLVDAAFGARPGIAPADLPAATDPAGTWLRAVVLGGQGRYAAARTELLRAARLTRDPILGSLLASTEASLLRQLGRHARAAIPDGRAAALVANLPVGRAADPMRAAAICDALTGLAADALGTGQPQVSARLLRRCRDEIDRAPADLRILVRWHWVSAETALAAPGMGLVAEPALAHAEAAVAAAERMGSVRHQVKSRLLVAAAAAGEGDIDRSRAVAELVDSDCAAHGLLPLRWAAAMLRAGVCEPDAARRAAAESGAYAQILAGRGGRLRLGPEIG</sequence>
<dbReference type="Proteomes" id="UP000215506">
    <property type="component" value="Unassembled WGS sequence"/>
</dbReference>
<gene>
    <name evidence="1" type="ORF">B7C42_02504</name>
</gene>
<organism evidence="1 2">
    <name type="scientific">Nocardia cerradoensis</name>
    <dbReference type="NCBI Taxonomy" id="85688"/>
    <lineage>
        <taxon>Bacteria</taxon>
        <taxon>Bacillati</taxon>
        <taxon>Actinomycetota</taxon>
        <taxon>Actinomycetes</taxon>
        <taxon>Mycobacteriales</taxon>
        <taxon>Nocardiaceae</taxon>
        <taxon>Nocardia</taxon>
    </lineage>
</organism>
<evidence type="ECO:0000313" key="2">
    <source>
        <dbReference type="Proteomes" id="UP000215506"/>
    </source>
</evidence>
<evidence type="ECO:0000313" key="1">
    <source>
        <dbReference type="EMBL" id="OXR45379.1"/>
    </source>
</evidence>
<dbReference type="AlphaFoldDB" id="A0A231H952"/>
<name>A0A231H952_9NOCA</name>
<reference evidence="1 2" key="1">
    <citation type="submission" date="2017-07" db="EMBL/GenBank/DDBJ databases">
        <title>First draft Genome Sequence of Nocardia cerradoensis isolated from human infection.</title>
        <authorList>
            <person name="Carrasco G."/>
        </authorList>
    </citation>
    <scope>NUCLEOTIDE SEQUENCE [LARGE SCALE GENOMIC DNA]</scope>
    <source>
        <strain evidence="1 2">CNM20130759</strain>
    </source>
</reference>
<dbReference type="RefSeq" id="WP_223273389.1">
    <property type="nucleotide sequence ID" value="NZ_JAAXOR010000007.1"/>
</dbReference>
<keyword evidence="2" id="KW-1185">Reference proteome</keyword>
<accession>A0A231H952</accession>
<comment type="caution">
    <text evidence="1">The sequence shown here is derived from an EMBL/GenBank/DDBJ whole genome shotgun (WGS) entry which is preliminary data.</text>
</comment>
<proteinExistence type="predicted"/>
<protein>
    <submittedName>
        <fullName evidence="1">Uncharacterized protein</fullName>
    </submittedName>
</protein>